<dbReference type="InterPro" id="IPR000792">
    <property type="entry name" value="Tscrpt_reg_LuxR_C"/>
</dbReference>
<dbReference type="InterPro" id="IPR005158">
    <property type="entry name" value="BTAD"/>
</dbReference>
<dbReference type="Pfam" id="PF00196">
    <property type="entry name" value="GerE"/>
    <property type="match status" value="1"/>
</dbReference>
<keyword evidence="10" id="KW-1185">Reference proteome</keyword>
<dbReference type="InterPro" id="IPR001867">
    <property type="entry name" value="OmpR/PhoB-type_DNA-bd"/>
</dbReference>
<evidence type="ECO:0000256" key="3">
    <source>
        <dbReference type="ARBA" id="ARBA00023125"/>
    </source>
</evidence>
<dbReference type="InterPro" id="IPR036388">
    <property type="entry name" value="WH-like_DNA-bd_sf"/>
</dbReference>
<evidence type="ECO:0000256" key="6">
    <source>
        <dbReference type="SAM" id="MobiDB-lite"/>
    </source>
</evidence>
<dbReference type="SUPFAM" id="SSF46894">
    <property type="entry name" value="C-terminal effector domain of the bipartite response regulators"/>
    <property type="match status" value="2"/>
</dbReference>
<dbReference type="SUPFAM" id="SSF52540">
    <property type="entry name" value="P-loop containing nucleoside triphosphate hydrolases"/>
    <property type="match status" value="1"/>
</dbReference>
<dbReference type="Proteomes" id="UP001596220">
    <property type="component" value="Unassembled WGS sequence"/>
</dbReference>
<dbReference type="InterPro" id="IPR051677">
    <property type="entry name" value="AfsR-DnrI-RedD_regulator"/>
</dbReference>
<dbReference type="PROSITE" id="PS51755">
    <property type="entry name" value="OMPR_PHOB"/>
    <property type="match status" value="1"/>
</dbReference>
<feature type="domain" description="HTH luxR-type" evidence="7">
    <location>
        <begin position="1193"/>
        <end position="1258"/>
    </location>
</feature>
<keyword evidence="2" id="KW-0805">Transcription regulation</keyword>
<dbReference type="PANTHER" id="PTHR35807:SF1">
    <property type="entry name" value="TRANSCRIPTIONAL REGULATOR REDD"/>
    <property type="match status" value="1"/>
</dbReference>
<dbReference type="InterPro" id="IPR041664">
    <property type="entry name" value="AAA_16"/>
</dbReference>
<comment type="similarity">
    <text evidence="1">Belongs to the AfsR/DnrI/RedD regulatory family.</text>
</comment>
<evidence type="ECO:0000259" key="8">
    <source>
        <dbReference type="PROSITE" id="PS51755"/>
    </source>
</evidence>
<evidence type="ECO:0000256" key="4">
    <source>
        <dbReference type="ARBA" id="ARBA00023163"/>
    </source>
</evidence>
<dbReference type="Pfam" id="PF00486">
    <property type="entry name" value="Trans_reg_C"/>
    <property type="match status" value="1"/>
</dbReference>
<dbReference type="SUPFAM" id="SSF48452">
    <property type="entry name" value="TPR-like"/>
    <property type="match status" value="3"/>
</dbReference>
<dbReference type="InterPro" id="IPR016032">
    <property type="entry name" value="Sig_transdc_resp-reg_C-effctor"/>
</dbReference>
<dbReference type="Gene3D" id="1.10.10.10">
    <property type="entry name" value="Winged helix-like DNA-binding domain superfamily/Winged helix DNA-binding domain"/>
    <property type="match status" value="2"/>
</dbReference>
<accession>A0ABW1P9G8</accession>
<feature type="compositionally biased region" description="Polar residues" evidence="6">
    <location>
        <begin position="248"/>
        <end position="259"/>
    </location>
</feature>
<keyword evidence="4" id="KW-0804">Transcription</keyword>
<evidence type="ECO:0000313" key="9">
    <source>
        <dbReference type="EMBL" id="MFC6092233.1"/>
    </source>
</evidence>
<dbReference type="Pfam" id="PF13191">
    <property type="entry name" value="AAA_16"/>
    <property type="match status" value="1"/>
</dbReference>
<dbReference type="Gene3D" id="1.25.40.10">
    <property type="entry name" value="Tetratricopeptide repeat domain"/>
    <property type="match status" value="2"/>
</dbReference>
<dbReference type="InterPro" id="IPR027417">
    <property type="entry name" value="P-loop_NTPase"/>
</dbReference>
<gene>
    <name evidence="9" type="ORF">ACFP3R_23430</name>
</gene>
<keyword evidence="3 5" id="KW-0238">DNA-binding</keyword>
<protein>
    <submittedName>
        <fullName evidence="9">BTAD domain-containing putative transcriptional regulator</fullName>
    </submittedName>
</protein>
<dbReference type="RefSeq" id="WP_380638524.1">
    <property type="nucleotide sequence ID" value="NZ_JBHSQO010000026.1"/>
</dbReference>
<dbReference type="CDD" id="cd15831">
    <property type="entry name" value="BTAD"/>
    <property type="match status" value="1"/>
</dbReference>
<feature type="DNA-binding region" description="OmpR/PhoB-type" evidence="5">
    <location>
        <begin position="1"/>
        <end position="99"/>
    </location>
</feature>
<evidence type="ECO:0000313" key="10">
    <source>
        <dbReference type="Proteomes" id="UP001596220"/>
    </source>
</evidence>
<name>A0ABW1P9G8_9PSEU</name>
<dbReference type="InterPro" id="IPR011990">
    <property type="entry name" value="TPR-like_helical_dom_sf"/>
</dbReference>
<comment type="caution">
    <text evidence="9">The sequence shown here is derived from an EMBL/GenBank/DDBJ whole genome shotgun (WGS) entry which is preliminary data.</text>
</comment>
<dbReference type="Pfam" id="PF03704">
    <property type="entry name" value="BTAD"/>
    <property type="match status" value="1"/>
</dbReference>
<dbReference type="SMART" id="SM00421">
    <property type="entry name" value="HTH_LUXR"/>
    <property type="match status" value="1"/>
</dbReference>
<dbReference type="EMBL" id="JBHSQO010000026">
    <property type="protein sequence ID" value="MFC6092233.1"/>
    <property type="molecule type" value="Genomic_DNA"/>
</dbReference>
<dbReference type="SMART" id="SM01043">
    <property type="entry name" value="BTAD"/>
    <property type="match status" value="1"/>
</dbReference>
<evidence type="ECO:0000256" key="5">
    <source>
        <dbReference type="PROSITE-ProRule" id="PRU01091"/>
    </source>
</evidence>
<dbReference type="SMART" id="SM00862">
    <property type="entry name" value="Trans_reg_C"/>
    <property type="match status" value="1"/>
</dbReference>
<organism evidence="9 10">
    <name type="scientific">Saccharothrix lopnurensis</name>
    <dbReference type="NCBI Taxonomy" id="1670621"/>
    <lineage>
        <taxon>Bacteria</taxon>
        <taxon>Bacillati</taxon>
        <taxon>Actinomycetota</taxon>
        <taxon>Actinomycetes</taxon>
        <taxon>Pseudonocardiales</taxon>
        <taxon>Pseudonocardiaceae</taxon>
        <taxon>Saccharothrix</taxon>
    </lineage>
</organism>
<dbReference type="PROSITE" id="PS50043">
    <property type="entry name" value="HTH_LUXR_2"/>
    <property type="match status" value="1"/>
</dbReference>
<sequence length="1264" mass="135664">MSTTSGGGVRVSVLGPVRAWLGEDELSLGPARQRAVLALLAARANRAVSRHELIDGLWGDAPPASAVGSLHTYVSGLRRALGTARDALVSQTSGYSLRLAGGAVDAEVFDRARSRARLLVDSGDHHAARVVLDEALDRWRGEAYSGVPGPFAEVERRRLDELRLSALEMRARAALELGAHREVVAELTGLVGEHPWHESLWEVLMLALDRSGRHAEALEAFRDARRALVDGQGVEPGPALRDLHQRIVTGSSERPSPSATAARVWAADEPRAAGEPRPTGGPAPARGSRAGDADAPRRLFSVPPHVARVLRDGVAPEAFVGRTEETALLRDLVAEVLAGRGAPVWVEGEAGIGKSELLTVALADAARLGCQVGWAVADEPGRRFPLQVIMDCLDVSPTSPDRHRADPAVRLRSEPAHGGWGPSDPVPVAVDRLLALVDRVCAGGPLLLVVDDLHWADEASVLVWHRLAAATRQLPLLLVAATRPDPGRRELAQLRRGVEARHGHVLPLEPLAVRETEELIGRVVGARPDAVLREVAHRTGGNPLYTHEVAHALVRNRAVRVVDGVAEVDRAAIDQVPSSLLGAVDRTLAPVSPATREVLRSAALLGAAFGVDALCAVTGRSALDLVGVLDEAVSATVLVEAGDELAFRHPYLRQALYEGIARPVRAALHRHAAEALAGIGAPVERVAEHLAAEPVSPDEWVVGWLVRHHATVANRAPLIAVDLLRQAVDSPLPTGPQRASLLTALVRVLFRLERNPEREAEQALALATDPDDRAEARHLLAAVRHRRGDTAAAIALLREGLEAPDLPATWRTRHLSLLANFRRGDLADLDEAERTAHRVRAESVAEGEPYPVAHVSQTLWLLDSIRRDHERALRHVDDALVIVGDRTDLAELRFDLLDNRVFTLQNLDRPAEAEQALDSARVVAARHDLPTGLQVSTAVHHYWTGRWDEALVELDTVTEDGPAIAFFGMREPGPAALLLHGVAALIAGRRDDRGAAATHLRAAESHAPATGAERESCDFYLVAAALAAEQRGAPDEALRLLGPVLRPDFARMMLRHQWLPHAARLALDSGNREVARTALEVCEEEAAKEVRPARAHAAAAHCRGLVHGDPGAVLTAAAHHRAVGRPLELASALVDAGVLLARGTGSPQEVTSAFGEALELFTGLSARWDVRRAERLRRACGVRGDAPQATGRPRSGRQALSPLEVRVARLVAEGLSNPDIAGEPALPRRTVQSHVSRVLDKPRSPSRTAVAEHVRANRLSVPCP</sequence>
<feature type="compositionally biased region" description="Low complexity" evidence="6">
    <location>
        <begin position="275"/>
        <end position="288"/>
    </location>
</feature>
<proteinExistence type="inferred from homology"/>
<dbReference type="PANTHER" id="PTHR35807">
    <property type="entry name" value="TRANSCRIPTIONAL REGULATOR REDD-RELATED"/>
    <property type="match status" value="1"/>
</dbReference>
<evidence type="ECO:0000256" key="1">
    <source>
        <dbReference type="ARBA" id="ARBA00005820"/>
    </source>
</evidence>
<evidence type="ECO:0000256" key="2">
    <source>
        <dbReference type="ARBA" id="ARBA00023015"/>
    </source>
</evidence>
<reference evidence="10" key="1">
    <citation type="journal article" date="2019" name="Int. J. Syst. Evol. Microbiol.">
        <title>The Global Catalogue of Microorganisms (GCM) 10K type strain sequencing project: providing services to taxonomists for standard genome sequencing and annotation.</title>
        <authorList>
            <consortium name="The Broad Institute Genomics Platform"/>
            <consortium name="The Broad Institute Genome Sequencing Center for Infectious Disease"/>
            <person name="Wu L."/>
            <person name="Ma J."/>
        </authorList>
    </citation>
    <scope>NUCLEOTIDE SEQUENCE [LARGE SCALE GENOMIC DNA]</scope>
    <source>
        <strain evidence="10">CGMCC 4.7246</strain>
    </source>
</reference>
<feature type="region of interest" description="Disordered" evidence="6">
    <location>
        <begin position="247"/>
        <end position="297"/>
    </location>
</feature>
<feature type="domain" description="OmpR/PhoB-type" evidence="8">
    <location>
        <begin position="1"/>
        <end position="99"/>
    </location>
</feature>
<evidence type="ECO:0000259" key="7">
    <source>
        <dbReference type="PROSITE" id="PS50043"/>
    </source>
</evidence>